<sequence length="254" mass="29855">MLKTWILFLLTITTCSTSLAQFTPPGLGKTNLASWFAIGVKQNLNKEKTIKSATHFGTGRVSDPDDYNLVKKHSIYVFNEEVTHQFKDNWKYSFAVSYRWQNKYQSTQPYSIDTPKARQELRFYSRFSYLNSYKNVDYSFSYRPELRYFYNPDFSPATKNTQFRSRFRGKASFNLNSLKTQKIITTAEFLFSTTKTSKWSSFEYQETRFCLYYSVLFPQQKITCNLGYMNDLIGKSSITNVHYLAFDVVLNNPF</sequence>
<evidence type="ECO:0000313" key="2">
    <source>
        <dbReference type="EMBL" id="SHI30582.1"/>
    </source>
</evidence>
<name>A0A1M6A293_9FLAO</name>
<keyword evidence="1" id="KW-0732">Signal</keyword>
<dbReference type="InterPro" id="IPR019619">
    <property type="entry name" value="DUF2490"/>
</dbReference>
<gene>
    <name evidence="2" type="ORF">SAMN04488096_10124</name>
</gene>
<dbReference type="STRING" id="579105.SAMN04488096_10124"/>
<reference evidence="2 3" key="1">
    <citation type="submission" date="2016-11" db="EMBL/GenBank/DDBJ databases">
        <authorList>
            <person name="Jaros S."/>
            <person name="Januszkiewicz K."/>
            <person name="Wedrychowicz H."/>
        </authorList>
    </citation>
    <scope>NUCLEOTIDE SEQUENCE [LARGE SCALE GENOMIC DNA]</scope>
    <source>
        <strain evidence="2 3">DSM 21425</strain>
    </source>
</reference>
<proteinExistence type="predicted"/>
<feature type="signal peptide" evidence="1">
    <location>
        <begin position="1"/>
        <end position="20"/>
    </location>
</feature>
<keyword evidence="3" id="KW-1185">Reference proteome</keyword>
<dbReference type="RefSeq" id="WP_073147010.1">
    <property type="nucleotide sequence ID" value="NZ_FQYY01000001.1"/>
</dbReference>
<feature type="chain" id="PRO_5012545091" description="DUF2490 domain-containing protein" evidence="1">
    <location>
        <begin position="21"/>
        <end position="254"/>
    </location>
</feature>
<dbReference type="EMBL" id="FQYY01000001">
    <property type="protein sequence ID" value="SHI30582.1"/>
    <property type="molecule type" value="Genomic_DNA"/>
</dbReference>
<evidence type="ECO:0000256" key="1">
    <source>
        <dbReference type="SAM" id="SignalP"/>
    </source>
</evidence>
<accession>A0A1M6A293</accession>
<evidence type="ECO:0008006" key="4">
    <source>
        <dbReference type="Google" id="ProtNLM"/>
    </source>
</evidence>
<protein>
    <recommendedName>
        <fullName evidence="4">DUF2490 domain-containing protein</fullName>
    </recommendedName>
</protein>
<dbReference type="OrthoDB" id="661329at2"/>
<evidence type="ECO:0000313" key="3">
    <source>
        <dbReference type="Proteomes" id="UP000184225"/>
    </source>
</evidence>
<dbReference type="Pfam" id="PF10677">
    <property type="entry name" value="DUF2490"/>
    <property type="match status" value="1"/>
</dbReference>
<dbReference type="AlphaFoldDB" id="A0A1M6A293"/>
<dbReference type="Proteomes" id="UP000184225">
    <property type="component" value="Unassembled WGS sequence"/>
</dbReference>
<organism evidence="2 3">
    <name type="scientific">Mesonia phycicola</name>
    <dbReference type="NCBI Taxonomy" id="579105"/>
    <lineage>
        <taxon>Bacteria</taxon>
        <taxon>Pseudomonadati</taxon>
        <taxon>Bacteroidota</taxon>
        <taxon>Flavobacteriia</taxon>
        <taxon>Flavobacteriales</taxon>
        <taxon>Flavobacteriaceae</taxon>
        <taxon>Mesonia</taxon>
    </lineage>
</organism>